<reference evidence="2" key="1">
    <citation type="submission" date="2019-07" db="EMBL/GenBank/DDBJ databases">
        <title>De Novo Assembly of kiwifruit Actinidia rufa.</title>
        <authorList>
            <person name="Sugita-Konishi S."/>
            <person name="Sato K."/>
            <person name="Mori E."/>
            <person name="Abe Y."/>
            <person name="Kisaki G."/>
            <person name="Hamano K."/>
            <person name="Suezawa K."/>
            <person name="Otani M."/>
            <person name="Fukuda T."/>
            <person name="Manabe T."/>
            <person name="Gomi K."/>
            <person name="Tabuchi M."/>
            <person name="Akimitsu K."/>
            <person name="Kataoka I."/>
        </authorList>
    </citation>
    <scope>NUCLEOTIDE SEQUENCE [LARGE SCALE GENOMIC DNA]</scope>
    <source>
        <strain evidence="2">cv. Fuchu</strain>
    </source>
</reference>
<dbReference type="AlphaFoldDB" id="A0A7J0DE89"/>
<evidence type="ECO:0000313" key="2">
    <source>
        <dbReference type="Proteomes" id="UP000585474"/>
    </source>
</evidence>
<organism evidence="1 2">
    <name type="scientific">Actinidia rufa</name>
    <dbReference type="NCBI Taxonomy" id="165716"/>
    <lineage>
        <taxon>Eukaryota</taxon>
        <taxon>Viridiplantae</taxon>
        <taxon>Streptophyta</taxon>
        <taxon>Embryophyta</taxon>
        <taxon>Tracheophyta</taxon>
        <taxon>Spermatophyta</taxon>
        <taxon>Magnoliopsida</taxon>
        <taxon>eudicotyledons</taxon>
        <taxon>Gunneridae</taxon>
        <taxon>Pentapetalae</taxon>
        <taxon>asterids</taxon>
        <taxon>Ericales</taxon>
        <taxon>Actinidiaceae</taxon>
        <taxon>Actinidia</taxon>
    </lineage>
</organism>
<dbReference type="EMBL" id="BJWL01000178">
    <property type="protein sequence ID" value="GFS33084.1"/>
    <property type="molecule type" value="Genomic_DNA"/>
</dbReference>
<proteinExistence type="predicted"/>
<dbReference type="Proteomes" id="UP000585474">
    <property type="component" value="Unassembled WGS sequence"/>
</dbReference>
<keyword evidence="2" id="KW-1185">Reference proteome</keyword>
<gene>
    <name evidence="1" type="ORF">Acr_00g0026270</name>
</gene>
<accession>A0A7J0DE89</accession>
<sequence>MCLLLCKYSWRLVFNGLKKRVYMCNAASELPDRKLLLHSSKTVTYVEEETAVELAPQQQQLEVRRELGNVFLHCRAKRELGTSTAAAGVPPTEFYNPFIDVLAEGSVVGVRELIPLSRLKDVEGWKGNSTEPSCSVMDSE</sequence>
<protein>
    <submittedName>
        <fullName evidence="1">Uncharacterized protein</fullName>
    </submittedName>
</protein>
<evidence type="ECO:0000313" key="1">
    <source>
        <dbReference type="EMBL" id="GFS33084.1"/>
    </source>
</evidence>
<comment type="caution">
    <text evidence="1">The sequence shown here is derived from an EMBL/GenBank/DDBJ whole genome shotgun (WGS) entry which is preliminary data.</text>
</comment>
<name>A0A7J0DE89_9ERIC</name>